<dbReference type="InterPro" id="IPR027413">
    <property type="entry name" value="GROEL-like_equatorial_sf"/>
</dbReference>
<dbReference type="InParanoid" id="A0A2R5GIF5"/>
<dbReference type="Gene3D" id="3.50.7.10">
    <property type="entry name" value="GroEL"/>
    <property type="match status" value="1"/>
</dbReference>
<keyword evidence="2" id="KW-1185">Reference proteome</keyword>
<evidence type="ECO:0000313" key="2">
    <source>
        <dbReference type="Proteomes" id="UP000241890"/>
    </source>
</evidence>
<evidence type="ECO:0000313" key="1">
    <source>
        <dbReference type="EMBL" id="GBG30676.1"/>
    </source>
</evidence>
<feature type="non-terminal residue" evidence="1">
    <location>
        <position position="1"/>
    </location>
</feature>
<dbReference type="Gene3D" id="1.10.560.10">
    <property type="entry name" value="GroEL-like equatorial domain"/>
    <property type="match status" value="1"/>
</dbReference>
<proteinExistence type="predicted"/>
<dbReference type="InterPro" id="IPR027410">
    <property type="entry name" value="TCP-1-like_intermed_sf"/>
</dbReference>
<organism evidence="1 2">
    <name type="scientific">Hondaea fermentalgiana</name>
    <dbReference type="NCBI Taxonomy" id="2315210"/>
    <lineage>
        <taxon>Eukaryota</taxon>
        <taxon>Sar</taxon>
        <taxon>Stramenopiles</taxon>
        <taxon>Bigyra</taxon>
        <taxon>Labyrinthulomycetes</taxon>
        <taxon>Thraustochytrida</taxon>
        <taxon>Thraustochytriidae</taxon>
        <taxon>Hondaea</taxon>
    </lineage>
</organism>
<dbReference type="Gene3D" id="3.30.260.10">
    <property type="entry name" value="TCP-1-like chaperonin intermediate domain"/>
    <property type="match status" value="1"/>
</dbReference>
<dbReference type="AlphaFoldDB" id="A0A2R5GIF5"/>
<dbReference type="InterPro" id="IPR027409">
    <property type="entry name" value="GroEL-like_apical_dom_sf"/>
</dbReference>
<protein>
    <submittedName>
        <fullName evidence="1">Uncharacterized protein</fullName>
    </submittedName>
</protein>
<reference evidence="1 2" key="1">
    <citation type="submission" date="2017-12" db="EMBL/GenBank/DDBJ databases">
        <title>Sequencing, de novo assembly and annotation of complete genome of a new Thraustochytrid species, strain FCC1311.</title>
        <authorList>
            <person name="Sedici K."/>
            <person name="Godart F."/>
            <person name="Aiese Cigliano R."/>
            <person name="Sanseverino W."/>
            <person name="Barakat M."/>
            <person name="Ortet P."/>
            <person name="Marechal E."/>
            <person name="Cagnac O."/>
            <person name="Amato A."/>
        </authorList>
    </citation>
    <scope>NUCLEOTIDE SEQUENCE [LARGE SCALE GENOMIC DNA]</scope>
</reference>
<dbReference type="EMBL" id="BEYU01000082">
    <property type="protein sequence ID" value="GBG30676.1"/>
    <property type="molecule type" value="Genomic_DNA"/>
</dbReference>
<gene>
    <name evidence="1" type="ORF">FCC1311_068962</name>
</gene>
<dbReference type="Proteomes" id="UP000241890">
    <property type="component" value="Unassembled WGS sequence"/>
</dbReference>
<sequence>TATIINGLVQPCINALDSTQTLRALRRGSPEDQVFDAAVLVARKLDAHRHDQWDMGAVLLHRVKTGYARSVRVFPGLILPTSLKVLRAWKHARGPVSTLRVALLKNSFSLRATELGSHQASQLDPLKVLHSGARDGSADLASRRTSILAALQDAGIRLLVCTGGADEALCIEAAPHLLVLAHTHIREIESLERMFTAHIFSDLEQLLMWAPSAPVTSARLEGLDSRSWGDRQGAEAFLHIVPENDASPEKMSGEIVPASILFASPIEALLQDMESRFWASLYRLRNVVQSSSVLPGAGKTDRNVSLGLRALAQTTQDSMVALVLHAWADAFGDLAANVDAFADLMPEQAQDSQDDPVSKLAAVDAAARLLHRIIC</sequence>
<comment type="caution">
    <text evidence="1">The sequence shown here is derived from an EMBL/GenBank/DDBJ whole genome shotgun (WGS) entry which is preliminary data.</text>
</comment>
<name>A0A2R5GIF5_9STRA</name>
<accession>A0A2R5GIF5</accession>